<comment type="caution">
    <text evidence="2">The sequence shown here is derived from an EMBL/GenBank/DDBJ whole genome shotgun (WGS) entry which is preliminary data.</text>
</comment>
<dbReference type="EMBL" id="JAKRVX010000001">
    <property type="protein sequence ID" value="MCL9815413.1"/>
    <property type="molecule type" value="Genomic_DNA"/>
</dbReference>
<name>A0AAE3K6W4_9EURY</name>
<dbReference type="Proteomes" id="UP001203207">
    <property type="component" value="Unassembled WGS sequence"/>
</dbReference>
<feature type="region of interest" description="Disordered" evidence="1">
    <location>
        <begin position="57"/>
        <end position="84"/>
    </location>
</feature>
<sequence length="84" mass="9299">MYQLVVDVIKRAQKATTIECPPYEAIITEAVRLAEQTDTPIDETFLSRLERAVDSATADERTQLAADGRQAHEQLAGRIPADES</sequence>
<accession>A0AAE3K6W4</accession>
<evidence type="ECO:0000313" key="2">
    <source>
        <dbReference type="EMBL" id="MCL9815413.1"/>
    </source>
</evidence>
<proteinExistence type="predicted"/>
<keyword evidence="3" id="KW-1185">Reference proteome</keyword>
<organism evidence="2 3">
    <name type="scientific">Natronocalculus amylovorans</name>
    <dbReference type="NCBI Taxonomy" id="2917812"/>
    <lineage>
        <taxon>Archaea</taxon>
        <taxon>Methanobacteriati</taxon>
        <taxon>Methanobacteriota</taxon>
        <taxon>Stenosarchaea group</taxon>
        <taxon>Halobacteria</taxon>
        <taxon>Halobacteriales</taxon>
        <taxon>Haloferacaceae</taxon>
        <taxon>Natronocalculus</taxon>
    </lineage>
</organism>
<reference evidence="2" key="2">
    <citation type="submission" date="2022-02" db="EMBL/GenBank/DDBJ databases">
        <authorList>
            <person name="Elcheninov A.G."/>
            <person name="Sorokin D.Y."/>
            <person name="Kublanov I.V."/>
        </authorList>
    </citation>
    <scope>NUCLEOTIDE SEQUENCE</scope>
    <source>
        <strain evidence="2">AArc-St2</strain>
    </source>
</reference>
<reference evidence="2" key="1">
    <citation type="journal article" date="2022" name="Syst. Appl. Microbiol.">
        <title>Natronocalculus amylovorans gen. nov., sp. nov., and Natranaeroarchaeum aerophilus sp. nov., dominant culturable amylolytic natronoarchaea from hypersaline soda lakes in southwestern Siberia.</title>
        <authorList>
            <person name="Sorokin D.Y."/>
            <person name="Elcheninov A.G."/>
            <person name="Khizhniak T.V."/>
            <person name="Koenen M."/>
            <person name="Bale N.J."/>
            <person name="Damste J.S.S."/>
            <person name="Kublanov I.V."/>
        </authorList>
    </citation>
    <scope>NUCLEOTIDE SEQUENCE</scope>
    <source>
        <strain evidence="2">AArc-St2</strain>
    </source>
</reference>
<evidence type="ECO:0000256" key="1">
    <source>
        <dbReference type="SAM" id="MobiDB-lite"/>
    </source>
</evidence>
<protein>
    <submittedName>
        <fullName evidence="2">Uncharacterized protein</fullName>
    </submittedName>
</protein>
<evidence type="ECO:0000313" key="3">
    <source>
        <dbReference type="Proteomes" id="UP001203207"/>
    </source>
</evidence>
<dbReference type="RefSeq" id="WP_250582195.1">
    <property type="nucleotide sequence ID" value="NZ_JAKRVX010000001.1"/>
</dbReference>
<dbReference type="AlphaFoldDB" id="A0AAE3K6W4"/>
<gene>
    <name evidence="2" type="ORF">AArcSt2_00485</name>
</gene>